<gene>
    <name evidence="2" type="ORF">BDDG_13124</name>
</gene>
<organism evidence="2">
    <name type="scientific">Ajellomyces dermatitidis (strain ATCC 18188 / CBS 674.68)</name>
    <name type="common">Blastomyces dermatitidis</name>
    <dbReference type="NCBI Taxonomy" id="653446"/>
    <lineage>
        <taxon>Eukaryota</taxon>
        <taxon>Fungi</taxon>
        <taxon>Dikarya</taxon>
        <taxon>Ascomycota</taxon>
        <taxon>Pezizomycotina</taxon>
        <taxon>Eurotiomycetes</taxon>
        <taxon>Eurotiomycetidae</taxon>
        <taxon>Onygenales</taxon>
        <taxon>Ajellomycetaceae</taxon>
        <taxon>Blastomyces</taxon>
    </lineage>
</organism>
<dbReference type="EMBL" id="GG749531">
    <property type="protein sequence ID" value="KMW68912.1"/>
    <property type="molecule type" value="Genomic_DNA"/>
</dbReference>
<dbReference type="Proteomes" id="UP000007802">
    <property type="component" value="Unassembled WGS sequence"/>
</dbReference>
<reference evidence="2" key="1">
    <citation type="submission" date="2010-03" db="EMBL/GenBank/DDBJ databases">
        <title>Annotation of Blastomyces dermatitidis strain ATCC 18188.</title>
        <authorList>
            <consortium name="The Broad Institute Genome Sequencing Platform"/>
            <consortium name="Broad Institute Genome Sequencing Center for Infectious Disease."/>
            <person name="Cuomo C."/>
            <person name="Klein B."/>
            <person name="Sullivan T."/>
            <person name="Heitman J."/>
            <person name="Young S."/>
            <person name="Zeng Q."/>
            <person name="Gargeya S."/>
            <person name="Alvarado L."/>
            <person name="Berlin A.M."/>
            <person name="Chapman S.B."/>
            <person name="Chen Z."/>
            <person name="Freedman E."/>
            <person name="Gellesch M."/>
            <person name="Goldberg J."/>
            <person name="Griggs A."/>
            <person name="Gujja S."/>
            <person name="Heilman E."/>
            <person name="Heiman D."/>
            <person name="Howarth C."/>
            <person name="Mehta T."/>
            <person name="Neiman D."/>
            <person name="Pearson M."/>
            <person name="Roberts A."/>
            <person name="Saif S."/>
            <person name="Shea T."/>
            <person name="Shenoy N."/>
            <person name="Sisk P."/>
            <person name="Stolte C."/>
            <person name="Sykes S."/>
            <person name="White J."/>
            <person name="Yandava C."/>
            <person name="Haas B."/>
            <person name="Nusbaum C."/>
            <person name="Birren B."/>
        </authorList>
    </citation>
    <scope>NUCLEOTIDE SEQUENCE</scope>
    <source>
        <strain evidence="2">ATCC 18188</strain>
    </source>
</reference>
<name>A0A0J9ES79_AJEDA</name>
<evidence type="ECO:0000256" key="1">
    <source>
        <dbReference type="SAM" id="SignalP"/>
    </source>
</evidence>
<evidence type="ECO:0000313" key="2">
    <source>
        <dbReference type="EMBL" id="KMW68912.1"/>
    </source>
</evidence>
<feature type="signal peptide" evidence="1">
    <location>
        <begin position="1"/>
        <end position="17"/>
    </location>
</feature>
<dbReference type="AlphaFoldDB" id="A0A0J9ES79"/>
<accession>A0A0J9ES79</accession>
<keyword evidence="1" id="KW-0732">Signal</keyword>
<feature type="chain" id="PRO_5005318762" evidence="1">
    <location>
        <begin position="18"/>
        <end position="70"/>
    </location>
</feature>
<sequence length="70" mass="8184">MLKKTLTFKLLQTLVSADEDLTYEDFCTQLQTMNDYLIKLKNIQNSSRRHYTSATHTLTLRNNNDADVMN</sequence>
<proteinExistence type="predicted"/>
<protein>
    <submittedName>
        <fullName evidence="2">Uncharacterized protein</fullName>
    </submittedName>
</protein>